<dbReference type="InterPro" id="IPR027394">
    <property type="entry name" value="Cytochrome-c3_hydrogenase_C"/>
</dbReference>
<keyword evidence="8" id="KW-0732">Signal</keyword>
<keyword evidence="9 15" id="KW-0560">Oxidoreductase</keyword>
<gene>
    <name evidence="15" type="ORF">BC739_007755</name>
</gene>
<evidence type="ECO:0000256" key="2">
    <source>
        <dbReference type="ARBA" id="ARBA00001966"/>
    </source>
</evidence>
<dbReference type="Pfam" id="PF01058">
    <property type="entry name" value="Oxidored_q6"/>
    <property type="match status" value="1"/>
</dbReference>
<organism evidence="15 16">
    <name type="scientific">Kutzneria viridogrisea</name>
    <dbReference type="NCBI Taxonomy" id="47990"/>
    <lineage>
        <taxon>Bacteria</taxon>
        <taxon>Bacillati</taxon>
        <taxon>Actinomycetota</taxon>
        <taxon>Actinomycetes</taxon>
        <taxon>Pseudonocardiales</taxon>
        <taxon>Pseudonocardiaceae</taxon>
        <taxon>Kutzneria</taxon>
    </lineage>
</organism>
<dbReference type="InterPro" id="IPR037024">
    <property type="entry name" value="NiFe_Hase_small_N_sf"/>
</dbReference>
<comment type="cofactor">
    <cofactor evidence="2">
        <name>[4Fe-4S] cluster</name>
        <dbReference type="ChEBI" id="CHEBI:49883"/>
    </cofactor>
</comment>
<dbReference type="SUPFAM" id="SSF56770">
    <property type="entry name" value="HydA/Nqo6-like"/>
    <property type="match status" value="1"/>
</dbReference>
<comment type="cofactor">
    <cofactor evidence="1">
        <name>[3Fe-4S] cluster</name>
        <dbReference type="ChEBI" id="CHEBI:21137"/>
    </cofactor>
</comment>
<evidence type="ECO:0000256" key="6">
    <source>
        <dbReference type="ARBA" id="ARBA00022485"/>
    </source>
</evidence>
<evidence type="ECO:0000256" key="4">
    <source>
        <dbReference type="ARBA" id="ARBA00006605"/>
    </source>
</evidence>
<comment type="similarity">
    <text evidence="4">Belongs to the [NiFe]/[NiFeSe] hydrogenase small subunit family.</text>
</comment>
<keyword evidence="10" id="KW-0408">Iron</keyword>
<dbReference type="InterPro" id="IPR006137">
    <property type="entry name" value="NADH_UbQ_OxRdtase-like_20kDa"/>
</dbReference>
<dbReference type="EC" id="1.12.99.6" evidence="15"/>
<dbReference type="InterPro" id="IPR006311">
    <property type="entry name" value="TAT_signal"/>
</dbReference>
<keyword evidence="6" id="KW-0004">4Fe-4S</keyword>
<protein>
    <submittedName>
        <fullName evidence="15">Hydrogenase small subunit</fullName>
        <ecNumber evidence="15">1.12.99.6</ecNumber>
    </submittedName>
</protein>
<proteinExistence type="inferred from homology"/>
<feature type="domain" description="NADH:ubiquinone oxidoreductase-like 20kDa subunit" evidence="13">
    <location>
        <begin position="80"/>
        <end position="227"/>
    </location>
</feature>
<evidence type="ECO:0000256" key="12">
    <source>
        <dbReference type="ARBA" id="ARBA00023291"/>
    </source>
</evidence>
<keyword evidence="12" id="KW-0003">3Fe-4S</keyword>
<evidence type="ECO:0000259" key="14">
    <source>
        <dbReference type="Pfam" id="PF14720"/>
    </source>
</evidence>
<dbReference type="InterPro" id="IPR037148">
    <property type="entry name" value="NiFe-Hase_small_C_sf"/>
</dbReference>
<dbReference type="PANTHER" id="PTHR30013">
    <property type="entry name" value="NIFE / NIFESE HYDROGENASE SMALL SUBUNIT FAMILY MEMBER"/>
    <property type="match status" value="1"/>
</dbReference>
<comment type="caution">
    <text evidence="15">The sequence shown here is derived from an EMBL/GenBank/DDBJ whole genome shotgun (WGS) entry which is preliminary data.</text>
</comment>
<dbReference type="NCBIfam" id="TIGR00391">
    <property type="entry name" value="hydA"/>
    <property type="match status" value="1"/>
</dbReference>
<accession>A0ABR6BUB0</accession>
<dbReference type="Gene3D" id="3.40.50.700">
    <property type="entry name" value="NADH:ubiquinone oxidoreductase-like, 20kDa subunit"/>
    <property type="match status" value="1"/>
</dbReference>
<dbReference type="PROSITE" id="PS51318">
    <property type="entry name" value="TAT"/>
    <property type="match status" value="1"/>
</dbReference>
<evidence type="ECO:0000256" key="11">
    <source>
        <dbReference type="ARBA" id="ARBA00023014"/>
    </source>
</evidence>
<evidence type="ECO:0000313" key="16">
    <source>
        <dbReference type="Proteomes" id="UP000517916"/>
    </source>
</evidence>
<dbReference type="InterPro" id="IPR001821">
    <property type="entry name" value="NiFe_hydrogenase_ssu"/>
</dbReference>
<evidence type="ECO:0000256" key="9">
    <source>
        <dbReference type="ARBA" id="ARBA00023002"/>
    </source>
</evidence>
<evidence type="ECO:0000256" key="8">
    <source>
        <dbReference type="ARBA" id="ARBA00022729"/>
    </source>
</evidence>
<dbReference type="Gene3D" id="4.10.480.10">
    <property type="entry name" value="Cytochrome-c3 hydrogenase, C-terminal domain"/>
    <property type="match status" value="1"/>
</dbReference>
<evidence type="ECO:0000259" key="13">
    <source>
        <dbReference type="Pfam" id="PF01058"/>
    </source>
</evidence>
<dbReference type="RefSeq" id="WP_182839922.1">
    <property type="nucleotide sequence ID" value="NZ_BAAABQ010000028.1"/>
</dbReference>
<dbReference type="PANTHER" id="PTHR30013:SF7">
    <property type="entry name" value="HYDROGENASE-2 SMALL CHAIN"/>
    <property type="match status" value="1"/>
</dbReference>
<evidence type="ECO:0000256" key="3">
    <source>
        <dbReference type="ARBA" id="ARBA00004196"/>
    </source>
</evidence>
<name>A0ABR6BUB0_9PSEU</name>
<dbReference type="PIRSF" id="PIRSF000310">
    <property type="entry name" value="NiFe_hyd_ssu"/>
    <property type="match status" value="1"/>
</dbReference>
<evidence type="ECO:0000256" key="1">
    <source>
        <dbReference type="ARBA" id="ARBA00001927"/>
    </source>
</evidence>
<evidence type="ECO:0000256" key="5">
    <source>
        <dbReference type="ARBA" id="ARBA00011771"/>
    </source>
</evidence>
<keyword evidence="7" id="KW-0479">Metal-binding</keyword>
<dbReference type="Pfam" id="PF14720">
    <property type="entry name" value="NiFe_hyd_SSU_C"/>
    <property type="match status" value="1"/>
</dbReference>
<dbReference type="EMBL" id="JACJID010000007">
    <property type="protein sequence ID" value="MBA8930508.1"/>
    <property type="molecule type" value="Genomic_DNA"/>
</dbReference>
<evidence type="ECO:0000256" key="7">
    <source>
        <dbReference type="ARBA" id="ARBA00022723"/>
    </source>
</evidence>
<keyword evidence="16" id="KW-1185">Reference proteome</keyword>
<dbReference type="GO" id="GO:0033748">
    <property type="term" value="F:hydrogenase (acceptor) activity"/>
    <property type="evidence" value="ECO:0007669"/>
    <property type="project" value="UniProtKB-EC"/>
</dbReference>
<sequence length="350" mass="36907">MARNGTTRTHDTARSQACTDGRSIAALLAQDGIGRRSFLRWCGYIAGMLALPVEPFGARIADALTTTPRLPVLWLNGQDCNGNIEGFLRAANPTPSELVLDRLSIDYVELLMAPSGKAAEARMADTIARYSRRYVLVVEGSVPTAANGAFCCVGGKAFTQILREAAADALAVVGVGSCAFDGGLPAAEGGVTGAIGVREFLAGSGKTIITLPGCPMNVDNLTATIVHYLTFAKWPELDDLGRPEFAYGGCLHRSCERRQHYQAGRFVLSWGDAGHQQGWCLLKMGCQGPGTPANCATVRFNSGTSWPVAAGAPCLGCTRPRFWDNLSNAFPTTASPLALHVVSGDTGGAR</sequence>
<comment type="subunit">
    <text evidence="5">Heterodimer of a large and a small subunit.</text>
</comment>
<dbReference type="PRINTS" id="PR00614">
    <property type="entry name" value="NIHGNASESMLL"/>
</dbReference>
<evidence type="ECO:0000313" key="15">
    <source>
        <dbReference type="EMBL" id="MBA8930508.1"/>
    </source>
</evidence>
<comment type="subcellular location">
    <subcellularLocation>
        <location evidence="3">Cell envelope</location>
    </subcellularLocation>
</comment>
<dbReference type="Proteomes" id="UP000517916">
    <property type="component" value="Unassembled WGS sequence"/>
</dbReference>
<reference evidence="15 16" key="1">
    <citation type="submission" date="2020-08" db="EMBL/GenBank/DDBJ databases">
        <title>Genomic Encyclopedia of Archaeal and Bacterial Type Strains, Phase II (KMG-II): from individual species to whole genera.</title>
        <authorList>
            <person name="Goeker M."/>
        </authorList>
    </citation>
    <scope>NUCLEOTIDE SEQUENCE [LARGE SCALE GENOMIC DNA]</scope>
    <source>
        <strain evidence="15 16">DSM 43850</strain>
    </source>
</reference>
<keyword evidence="11" id="KW-0411">Iron-sulfur</keyword>
<feature type="domain" description="Cytochrome-c3 hydrogenase C-terminal" evidence="14">
    <location>
        <begin position="247"/>
        <end position="327"/>
    </location>
</feature>
<evidence type="ECO:0000256" key="10">
    <source>
        <dbReference type="ARBA" id="ARBA00023004"/>
    </source>
</evidence>